<proteinExistence type="inferred from homology"/>
<evidence type="ECO:0000256" key="2">
    <source>
        <dbReference type="ARBA" id="ARBA00022741"/>
    </source>
</evidence>
<dbReference type="GO" id="GO:0005524">
    <property type="term" value="F:ATP binding"/>
    <property type="evidence" value="ECO:0007669"/>
    <property type="project" value="UniProtKB-KW"/>
</dbReference>
<feature type="domain" description="UspA" evidence="4">
    <location>
        <begin position="1"/>
        <end position="149"/>
    </location>
</feature>
<dbReference type="PANTHER" id="PTHR46268:SF27">
    <property type="entry name" value="UNIVERSAL STRESS PROTEIN RV2623"/>
    <property type="match status" value="1"/>
</dbReference>
<dbReference type="EMBL" id="BARV01022707">
    <property type="protein sequence ID" value="GAI23090.1"/>
    <property type="molecule type" value="Genomic_DNA"/>
</dbReference>
<dbReference type="Gene3D" id="3.40.50.620">
    <property type="entry name" value="HUPs"/>
    <property type="match status" value="1"/>
</dbReference>
<dbReference type="InterPro" id="IPR006015">
    <property type="entry name" value="Universal_stress_UspA"/>
</dbReference>
<dbReference type="InterPro" id="IPR014729">
    <property type="entry name" value="Rossmann-like_a/b/a_fold"/>
</dbReference>
<sequence>MYERILVPLDSSKVDEATLPHVEELVSKLVPEVKAEVILLQVVSSVTHVIAEGVSVQVSYTEKEIEQIKKKAKEYLAKAGESLRSEGAMVKTKVVTGRAAEEIIKVADETKADLIVMSTHGRSGLSRLTFGSITDKVLRTGTVPVLVVRAPKDTV</sequence>
<dbReference type="CDD" id="cd00293">
    <property type="entry name" value="USP-like"/>
    <property type="match status" value="1"/>
</dbReference>
<protein>
    <recommendedName>
        <fullName evidence="4">UspA domain-containing protein</fullName>
    </recommendedName>
</protein>
<evidence type="ECO:0000313" key="5">
    <source>
        <dbReference type="EMBL" id="GAI23090.1"/>
    </source>
</evidence>
<dbReference type="AlphaFoldDB" id="X1N8C4"/>
<gene>
    <name evidence="5" type="ORF">S06H3_37377</name>
</gene>
<dbReference type="InterPro" id="IPR006016">
    <property type="entry name" value="UspA"/>
</dbReference>
<dbReference type="PRINTS" id="PR01438">
    <property type="entry name" value="UNVRSLSTRESS"/>
</dbReference>
<name>X1N8C4_9ZZZZ</name>
<keyword evidence="3" id="KW-0067">ATP-binding</keyword>
<accession>X1N8C4</accession>
<evidence type="ECO:0000259" key="4">
    <source>
        <dbReference type="Pfam" id="PF00582"/>
    </source>
</evidence>
<organism evidence="5">
    <name type="scientific">marine sediment metagenome</name>
    <dbReference type="NCBI Taxonomy" id="412755"/>
    <lineage>
        <taxon>unclassified sequences</taxon>
        <taxon>metagenomes</taxon>
        <taxon>ecological metagenomes</taxon>
    </lineage>
</organism>
<evidence type="ECO:0000256" key="1">
    <source>
        <dbReference type="ARBA" id="ARBA00008791"/>
    </source>
</evidence>
<comment type="similarity">
    <text evidence="1">Belongs to the universal stress protein A family.</text>
</comment>
<dbReference type="PANTHER" id="PTHR46268">
    <property type="entry name" value="STRESS RESPONSE PROTEIN NHAX"/>
    <property type="match status" value="1"/>
</dbReference>
<reference evidence="5" key="1">
    <citation type="journal article" date="2014" name="Front. Microbiol.">
        <title>High frequency of phylogenetically diverse reductive dehalogenase-homologous genes in deep subseafloor sedimentary metagenomes.</title>
        <authorList>
            <person name="Kawai M."/>
            <person name="Futagami T."/>
            <person name="Toyoda A."/>
            <person name="Takaki Y."/>
            <person name="Nishi S."/>
            <person name="Hori S."/>
            <person name="Arai W."/>
            <person name="Tsubouchi T."/>
            <person name="Morono Y."/>
            <person name="Uchiyama I."/>
            <person name="Ito T."/>
            <person name="Fujiyama A."/>
            <person name="Inagaki F."/>
            <person name="Takami H."/>
        </authorList>
    </citation>
    <scope>NUCLEOTIDE SEQUENCE</scope>
    <source>
        <strain evidence="5">Expedition CK06-06</strain>
    </source>
</reference>
<dbReference type="SUPFAM" id="SSF52402">
    <property type="entry name" value="Adenine nucleotide alpha hydrolases-like"/>
    <property type="match status" value="1"/>
</dbReference>
<evidence type="ECO:0000256" key="3">
    <source>
        <dbReference type="ARBA" id="ARBA00022840"/>
    </source>
</evidence>
<keyword evidence="2" id="KW-0547">Nucleotide-binding</keyword>
<comment type="caution">
    <text evidence="5">The sequence shown here is derived from an EMBL/GenBank/DDBJ whole genome shotgun (WGS) entry which is preliminary data.</text>
</comment>
<dbReference type="Pfam" id="PF00582">
    <property type="entry name" value="Usp"/>
    <property type="match status" value="1"/>
</dbReference>